<dbReference type="Proteomes" id="UP000193685">
    <property type="component" value="Unassembled WGS sequence"/>
</dbReference>
<sequence length="125" mass="13978">METLAQQLHERDYQALLQDGSLHRPLLSGGNLAESAEDLRNLRNQLSTIVNVGLSIMTAAMAAWFWLSSWSLPTRVLACLGSALGLGCIEVFLYLRYVTKVDQAKAYDKRLPSNSKVKVKQKKEQ</sequence>
<dbReference type="RefSeq" id="XP_040728045.1">
    <property type="nucleotide sequence ID" value="XM_040870305.1"/>
</dbReference>
<keyword evidence="2 6" id="KW-0812">Transmembrane</keyword>
<evidence type="ECO:0000256" key="3">
    <source>
        <dbReference type="ARBA" id="ARBA00022824"/>
    </source>
</evidence>
<dbReference type="EMBL" id="MCFI01000001">
    <property type="protein sequence ID" value="ORY87550.1"/>
    <property type="molecule type" value="Genomic_DNA"/>
</dbReference>
<dbReference type="STRING" id="56484.A0A1Y2FU61"/>
<evidence type="ECO:0000313" key="8">
    <source>
        <dbReference type="Proteomes" id="UP000193685"/>
    </source>
</evidence>
<reference evidence="7 8" key="1">
    <citation type="submission" date="2016-07" db="EMBL/GenBank/DDBJ databases">
        <title>Pervasive Adenine N6-methylation of Active Genes in Fungi.</title>
        <authorList>
            <consortium name="DOE Joint Genome Institute"/>
            <person name="Mondo S.J."/>
            <person name="Dannebaum R.O."/>
            <person name="Kuo R.C."/>
            <person name="Labutti K."/>
            <person name="Haridas S."/>
            <person name="Kuo A."/>
            <person name="Salamov A."/>
            <person name="Ahrendt S.R."/>
            <person name="Lipzen A."/>
            <person name="Sullivan W."/>
            <person name="Andreopoulos W.B."/>
            <person name="Clum A."/>
            <person name="Lindquist E."/>
            <person name="Daum C."/>
            <person name="Ramamoorthy G.K."/>
            <person name="Gryganskyi A."/>
            <person name="Culley D."/>
            <person name="Magnuson J.K."/>
            <person name="James T.Y."/>
            <person name="O'Malley M.A."/>
            <person name="Stajich J.E."/>
            <person name="Spatafora J.W."/>
            <person name="Visel A."/>
            <person name="Grigoriev I.V."/>
        </authorList>
    </citation>
    <scope>NUCLEOTIDE SEQUENCE [LARGE SCALE GENOMIC DNA]</scope>
    <source>
        <strain evidence="7 8">12-1054</strain>
    </source>
</reference>
<dbReference type="Pfam" id="PF11712">
    <property type="entry name" value="Vma12"/>
    <property type="match status" value="1"/>
</dbReference>
<feature type="transmembrane region" description="Helical" evidence="6">
    <location>
        <begin position="73"/>
        <end position="95"/>
    </location>
</feature>
<dbReference type="GO" id="GO:0005789">
    <property type="term" value="C:endoplasmic reticulum membrane"/>
    <property type="evidence" value="ECO:0007669"/>
    <property type="project" value="UniProtKB-SubCell"/>
</dbReference>
<keyword evidence="3" id="KW-0256">Endoplasmic reticulum</keyword>
<name>A0A1Y2FU61_PROLT</name>
<comment type="caution">
    <text evidence="7">The sequence shown here is derived from an EMBL/GenBank/DDBJ whole genome shotgun (WGS) entry which is preliminary data.</text>
</comment>
<comment type="subcellular location">
    <subcellularLocation>
        <location evidence="1">Endoplasmic reticulum membrane</location>
        <topology evidence="1">Multi-pass membrane protein</topology>
    </subcellularLocation>
</comment>
<dbReference type="PANTHER" id="PTHR31394:SF1">
    <property type="entry name" value="TRANSMEMBRANE PROTEIN 199"/>
    <property type="match status" value="1"/>
</dbReference>
<evidence type="ECO:0000313" key="7">
    <source>
        <dbReference type="EMBL" id="ORY87550.1"/>
    </source>
</evidence>
<evidence type="ECO:0000256" key="4">
    <source>
        <dbReference type="ARBA" id="ARBA00022989"/>
    </source>
</evidence>
<keyword evidence="8" id="KW-1185">Reference proteome</keyword>
<dbReference type="AlphaFoldDB" id="A0A1Y2FU61"/>
<dbReference type="OMA" id="WTIPMRI"/>
<keyword evidence="4 6" id="KW-1133">Transmembrane helix</keyword>
<dbReference type="GO" id="GO:0070072">
    <property type="term" value="P:vacuolar proton-transporting V-type ATPase complex assembly"/>
    <property type="evidence" value="ECO:0007669"/>
    <property type="project" value="InterPro"/>
</dbReference>
<dbReference type="GeneID" id="63786904"/>
<evidence type="ECO:0000256" key="5">
    <source>
        <dbReference type="ARBA" id="ARBA00023136"/>
    </source>
</evidence>
<protein>
    <submittedName>
        <fullName evidence="7">Endoplasmic reticulum-based factor for assembly of V-ATPase-domain-containing protein</fullName>
    </submittedName>
</protein>
<feature type="transmembrane region" description="Helical" evidence="6">
    <location>
        <begin position="49"/>
        <end position="67"/>
    </location>
</feature>
<dbReference type="OrthoDB" id="19981at2759"/>
<accession>A0A1Y2FU61</accession>
<evidence type="ECO:0000256" key="2">
    <source>
        <dbReference type="ARBA" id="ARBA00022692"/>
    </source>
</evidence>
<evidence type="ECO:0000256" key="1">
    <source>
        <dbReference type="ARBA" id="ARBA00004477"/>
    </source>
</evidence>
<gene>
    <name evidence="7" type="ORF">BCR37DRAFT_384879</name>
</gene>
<keyword evidence="5 6" id="KW-0472">Membrane</keyword>
<dbReference type="PANTHER" id="PTHR31394">
    <property type="entry name" value="TRANSMEMBRANE PROTEIN 199"/>
    <property type="match status" value="1"/>
</dbReference>
<evidence type="ECO:0000256" key="6">
    <source>
        <dbReference type="SAM" id="Phobius"/>
    </source>
</evidence>
<proteinExistence type="predicted"/>
<organism evidence="7 8">
    <name type="scientific">Protomyces lactucae-debilis</name>
    <dbReference type="NCBI Taxonomy" id="2754530"/>
    <lineage>
        <taxon>Eukaryota</taxon>
        <taxon>Fungi</taxon>
        <taxon>Dikarya</taxon>
        <taxon>Ascomycota</taxon>
        <taxon>Taphrinomycotina</taxon>
        <taxon>Taphrinomycetes</taxon>
        <taxon>Taphrinales</taxon>
        <taxon>Protomycetaceae</taxon>
        <taxon>Protomyces</taxon>
    </lineage>
</organism>
<dbReference type="InterPro" id="IPR021013">
    <property type="entry name" value="ATPase_Vma12"/>
</dbReference>